<proteinExistence type="predicted"/>
<dbReference type="Proteomes" id="UP000246073">
    <property type="component" value="Unassembled WGS sequence"/>
</dbReference>
<evidence type="ECO:0000313" key="1">
    <source>
        <dbReference type="EMBL" id="SPL65739.1"/>
    </source>
</evidence>
<dbReference type="AlphaFoldDB" id="A0A2P9HNV7"/>
<sequence length="61" mass="7313">MQNLQVLTTGVKNAFLGIPAFLAQPWREMKLSAEEIAARRRSRLERSEHNFLWCWQHRGFW</sequence>
<protein>
    <submittedName>
        <fullName evidence="1">Uncharacterized protein</fullName>
    </submittedName>
</protein>
<dbReference type="EMBL" id="OOFM01000005">
    <property type="protein sequence ID" value="SPL65739.1"/>
    <property type="molecule type" value="Genomic_DNA"/>
</dbReference>
<evidence type="ECO:0000313" key="2">
    <source>
        <dbReference type="Proteomes" id="UP000246073"/>
    </source>
</evidence>
<name>A0A2P9HNV7_9HYPH</name>
<organism evidence="1 2">
    <name type="scientific">Ochrobactrum soli</name>
    <dbReference type="NCBI Taxonomy" id="2448455"/>
    <lineage>
        <taxon>Bacteria</taxon>
        <taxon>Pseudomonadati</taxon>
        <taxon>Pseudomonadota</taxon>
        <taxon>Alphaproteobacteria</taxon>
        <taxon>Hyphomicrobiales</taxon>
        <taxon>Brucellaceae</taxon>
        <taxon>Brucella/Ochrobactrum group</taxon>
        <taxon>Ochrobactrum</taxon>
    </lineage>
</organism>
<reference evidence="2" key="1">
    <citation type="submission" date="2017-12" db="EMBL/GenBank/DDBJ databases">
        <authorList>
            <person name="Diaz M."/>
        </authorList>
    </citation>
    <scope>NUCLEOTIDE SEQUENCE [LARGE SCALE GENOMIC DNA]</scope>
    <source>
        <strain evidence="2">FI11154</strain>
    </source>
</reference>
<gene>
    <name evidence="1" type="ORF">OHAE_1606</name>
</gene>
<accession>A0A2P9HNV7</accession>
<dbReference type="RefSeq" id="WP_109369311.1">
    <property type="nucleotide sequence ID" value="NZ_JABFCY010000008.1"/>
</dbReference>